<dbReference type="Gene3D" id="1.10.10.200">
    <property type="match status" value="1"/>
</dbReference>
<proteinExistence type="inferred from homology"/>
<dbReference type="InterPro" id="IPR048300">
    <property type="entry name" value="TACO1_YebC-like_2nd/3rd_dom"/>
</dbReference>
<dbReference type="Pfam" id="PF20772">
    <property type="entry name" value="TACO1_YebC_N"/>
    <property type="match status" value="1"/>
</dbReference>
<feature type="domain" description="TACO1/YebC-like second and third" evidence="7">
    <location>
        <begin position="82"/>
        <end position="236"/>
    </location>
</feature>
<evidence type="ECO:0000313" key="9">
    <source>
        <dbReference type="EMBL" id="TXI26640.1"/>
    </source>
</evidence>
<evidence type="ECO:0000313" key="10">
    <source>
        <dbReference type="Proteomes" id="UP000321055"/>
    </source>
</evidence>
<evidence type="ECO:0000256" key="4">
    <source>
        <dbReference type="ARBA" id="ARBA00023125"/>
    </source>
</evidence>
<dbReference type="FunFam" id="3.30.70.980:FF:000002">
    <property type="entry name" value="Probable transcriptional regulatory protein YebC"/>
    <property type="match status" value="1"/>
</dbReference>
<dbReference type="HAMAP" id="MF_00693">
    <property type="entry name" value="Transcrip_reg_TACO1"/>
    <property type="match status" value="1"/>
</dbReference>
<dbReference type="NCBIfam" id="TIGR01033">
    <property type="entry name" value="YebC/PmpR family DNA-binding transcriptional regulator"/>
    <property type="match status" value="1"/>
</dbReference>
<dbReference type="GO" id="GO:0005829">
    <property type="term" value="C:cytosol"/>
    <property type="evidence" value="ECO:0007669"/>
    <property type="project" value="TreeGrafter"/>
</dbReference>
<dbReference type="GO" id="GO:0003677">
    <property type="term" value="F:DNA binding"/>
    <property type="evidence" value="ECO:0007669"/>
    <property type="project" value="UniProtKB-UniRule"/>
</dbReference>
<name>A0A5C7VN88_9PROT</name>
<keyword evidence="5 6" id="KW-0804">Transcription</keyword>
<dbReference type="Gene3D" id="3.30.70.980">
    <property type="match status" value="2"/>
</dbReference>
<feature type="domain" description="TACO1/YebC-like N-terminal" evidence="8">
    <location>
        <begin position="5"/>
        <end position="75"/>
    </location>
</feature>
<dbReference type="InterPro" id="IPR017856">
    <property type="entry name" value="Integrase-like_N"/>
</dbReference>
<comment type="similarity">
    <text evidence="1 6">Belongs to the TACO1 family.</text>
</comment>
<dbReference type="InterPro" id="IPR029072">
    <property type="entry name" value="YebC-like"/>
</dbReference>
<comment type="subcellular location">
    <subcellularLocation>
        <location evidence="6">Cytoplasm</location>
    </subcellularLocation>
</comment>
<dbReference type="InterPro" id="IPR049083">
    <property type="entry name" value="TACO1_YebC_N"/>
</dbReference>
<evidence type="ECO:0000256" key="3">
    <source>
        <dbReference type="ARBA" id="ARBA00023015"/>
    </source>
</evidence>
<dbReference type="SUPFAM" id="SSF75625">
    <property type="entry name" value="YebC-like"/>
    <property type="match status" value="1"/>
</dbReference>
<evidence type="ECO:0000256" key="5">
    <source>
        <dbReference type="ARBA" id="ARBA00023163"/>
    </source>
</evidence>
<evidence type="ECO:0000256" key="2">
    <source>
        <dbReference type="ARBA" id="ARBA00022490"/>
    </source>
</evidence>
<evidence type="ECO:0000256" key="6">
    <source>
        <dbReference type="HAMAP-Rule" id="MF_00693"/>
    </source>
</evidence>
<keyword evidence="4 6" id="KW-0238">DNA-binding</keyword>
<dbReference type="InterPro" id="IPR026564">
    <property type="entry name" value="Transcrip_reg_TACO1-like_dom3"/>
</dbReference>
<dbReference type="AlphaFoldDB" id="A0A5C7VN88"/>
<gene>
    <name evidence="9" type="ORF">E6Q60_11840</name>
</gene>
<dbReference type="FunFam" id="1.10.10.200:FF:000001">
    <property type="entry name" value="Probable transcriptional regulatory protein YebC"/>
    <property type="match status" value="1"/>
</dbReference>
<dbReference type="EMBL" id="SSFX01000096">
    <property type="protein sequence ID" value="TXI26640.1"/>
    <property type="molecule type" value="Genomic_DNA"/>
</dbReference>
<keyword evidence="3 6" id="KW-0805">Transcription regulation</keyword>
<reference evidence="9 10" key="1">
    <citation type="submission" date="2018-09" db="EMBL/GenBank/DDBJ databases">
        <title>Metagenome Assembled Genomes from an Advanced Water Purification Facility.</title>
        <authorList>
            <person name="Stamps B.W."/>
            <person name="Spear J.R."/>
        </authorList>
    </citation>
    <scope>NUCLEOTIDE SEQUENCE [LARGE SCALE GENOMIC DNA]</scope>
    <source>
        <strain evidence="9">Bin_54_1</strain>
    </source>
</reference>
<protein>
    <recommendedName>
        <fullName evidence="6">Probable transcriptional regulatory protein E6Q60_11840</fullName>
    </recommendedName>
</protein>
<evidence type="ECO:0000256" key="1">
    <source>
        <dbReference type="ARBA" id="ARBA00008724"/>
    </source>
</evidence>
<sequence length="241" mass="26226">MAGHSKWANIKHKKAAQDAKRGKVFTRLIKEITVAARMGGGDPDINPRLRLAVDKAYDQNMPKDNVERAIKRGSGALDGVDYEEIRYEGYGIAGAAVMVDCMTDNRVRTVADVRHAFTKYGGNLGTDGSVSFLFKHCGQLIFAPETDEDKLIEAAVEAGAEDVISNEDGSIEVITAPYEFINVKVALEKAGFKAELAEVTMKPGNEAVLTGDDAVKMQKLLDALENLDDVQNVYTTTVLDE</sequence>
<dbReference type="InterPro" id="IPR002876">
    <property type="entry name" value="Transcrip_reg_TACO1-like"/>
</dbReference>
<dbReference type="NCBIfam" id="NF009044">
    <property type="entry name" value="PRK12378.1"/>
    <property type="match status" value="1"/>
</dbReference>
<dbReference type="PANTHER" id="PTHR12532">
    <property type="entry name" value="TRANSLATIONAL ACTIVATOR OF CYTOCHROME C OXIDASE 1"/>
    <property type="match status" value="1"/>
</dbReference>
<comment type="caution">
    <text evidence="9">The sequence shown here is derived from an EMBL/GenBank/DDBJ whole genome shotgun (WGS) entry which is preliminary data.</text>
</comment>
<keyword evidence="2 6" id="KW-0963">Cytoplasm</keyword>
<dbReference type="Pfam" id="PF01709">
    <property type="entry name" value="Transcrip_reg"/>
    <property type="match status" value="1"/>
</dbReference>
<evidence type="ECO:0000259" key="8">
    <source>
        <dbReference type="Pfam" id="PF20772"/>
    </source>
</evidence>
<dbReference type="GO" id="GO:0006355">
    <property type="term" value="P:regulation of DNA-templated transcription"/>
    <property type="evidence" value="ECO:0007669"/>
    <property type="project" value="UniProtKB-UniRule"/>
</dbReference>
<evidence type="ECO:0000259" key="7">
    <source>
        <dbReference type="Pfam" id="PF01709"/>
    </source>
</evidence>
<dbReference type="PANTHER" id="PTHR12532:SF6">
    <property type="entry name" value="TRANSCRIPTIONAL REGULATORY PROTEIN YEBC-RELATED"/>
    <property type="match status" value="1"/>
</dbReference>
<dbReference type="Proteomes" id="UP000321055">
    <property type="component" value="Unassembled WGS sequence"/>
</dbReference>
<dbReference type="NCBIfam" id="NF001030">
    <property type="entry name" value="PRK00110.1"/>
    <property type="match status" value="1"/>
</dbReference>
<organism evidence="9 10">
    <name type="scientific">Nitrosomonas oligotropha</name>
    <dbReference type="NCBI Taxonomy" id="42354"/>
    <lineage>
        <taxon>Bacteria</taxon>
        <taxon>Pseudomonadati</taxon>
        <taxon>Pseudomonadota</taxon>
        <taxon>Betaproteobacteria</taxon>
        <taxon>Nitrosomonadales</taxon>
        <taxon>Nitrosomonadaceae</taxon>
        <taxon>Nitrosomonas</taxon>
    </lineage>
</organism>
<accession>A0A5C7VN88</accession>